<name>A0A2M7H594_9BACT</name>
<organism evidence="1 2">
    <name type="scientific">Candidatus Kerfeldbacteria bacterium CG15_BIG_FIL_POST_REV_8_21_14_020_45_12</name>
    <dbReference type="NCBI Taxonomy" id="2014247"/>
    <lineage>
        <taxon>Bacteria</taxon>
        <taxon>Candidatus Kerfeldiibacteriota</taxon>
    </lineage>
</organism>
<evidence type="ECO:0000313" key="2">
    <source>
        <dbReference type="Proteomes" id="UP000230292"/>
    </source>
</evidence>
<dbReference type="Proteomes" id="UP000230292">
    <property type="component" value="Unassembled WGS sequence"/>
</dbReference>
<accession>A0A2M7H594</accession>
<dbReference type="AlphaFoldDB" id="A0A2M7H594"/>
<comment type="caution">
    <text evidence="1">The sequence shown here is derived from an EMBL/GenBank/DDBJ whole genome shotgun (WGS) entry which is preliminary data.</text>
</comment>
<evidence type="ECO:0000313" key="1">
    <source>
        <dbReference type="EMBL" id="PIW37405.1"/>
    </source>
</evidence>
<dbReference type="EMBL" id="PFGC01000007">
    <property type="protein sequence ID" value="PIW37405.1"/>
    <property type="molecule type" value="Genomic_DNA"/>
</dbReference>
<sequence>MSEAAELRIHMRTVWNDQIDDEGRNRKGVVPVSSLHGETIARFFSTRYGVNIEDYTKPPRDLKNVKASEFSEQKTRDLLEWIKIKREEQTSEVNFTRRQRK</sequence>
<protein>
    <submittedName>
        <fullName evidence="1">Uncharacterized protein</fullName>
    </submittedName>
</protein>
<proteinExistence type="predicted"/>
<gene>
    <name evidence="1" type="ORF">COW24_00540</name>
</gene>
<reference evidence="1 2" key="1">
    <citation type="submission" date="2017-09" db="EMBL/GenBank/DDBJ databases">
        <title>Depth-based differentiation of microbial function through sediment-hosted aquifers and enrichment of novel symbionts in the deep terrestrial subsurface.</title>
        <authorList>
            <person name="Probst A.J."/>
            <person name="Ladd B."/>
            <person name="Jarett J.K."/>
            <person name="Geller-Mcgrath D.E."/>
            <person name="Sieber C.M."/>
            <person name="Emerson J.B."/>
            <person name="Anantharaman K."/>
            <person name="Thomas B.C."/>
            <person name="Malmstrom R."/>
            <person name="Stieglmeier M."/>
            <person name="Klingl A."/>
            <person name="Woyke T."/>
            <person name="Ryan C.M."/>
            <person name="Banfield J.F."/>
        </authorList>
    </citation>
    <scope>NUCLEOTIDE SEQUENCE [LARGE SCALE GENOMIC DNA]</scope>
    <source>
        <strain evidence="1">CG15_BIG_FIL_POST_REV_8_21_14_020_45_12</strain>
    </source>
</reference>